<organism evidence="1 2">
    <name type="scientific">Vairimorpha necatrix</name>
    <dbReference type="NCBI Taxonomy" id="6039"/>
    <lineage>
        <taxon>Eukaryota</taxon>
        <taxon>Fungi</taxon>
        <taxon>Fungi incertae sedis</taxon>
        <taxon>Microsporidia</taxon>
        <taxon>Nosematidae</taxon>
        <taxon>Vairimorpha</taxon>
    </lineage>
</organism>
<evidence type="ECO:0000313" key="1">
    <source>
        <dbReference type="EMBL" id="WUR03024.1"/>
    </source>
</evidence>
<evidence type="ECO:0000313" key="2">
    <source>
        <dbReference type="Proteomes" id="UP001334084"/>
    </source>
</evidence>
<dbReference type="EMBL" id="CP142728">
    <property type="protein sequence ID" value="WUR03024.1"/>
    <property type="molecule type" value="Genomic_DNA"/>
</dbReference>
<accession>A0AAX4JAN6</accession>
<protein>
    <submittedName>
        <fullName evidence="1">Uncharacterized protein</fullName>
    </submittedName>
</protein>
<name>A0AAX4JAN6_9MICR</name>
<proteinExistence type="predicted"/>
<gene>
    <name evidence="1" type="ORF">VNE69_03236</name>
</gene>
<dbReference type="AlphaFoldDB" id="A0AAX4JAN6"/>
<sequence>MDILKSPIDADSTILALDKSSAYTDLFLSVLRDPNPDLISKLVISNLTKMIQDLKYLIKMKYPKLKSEIQTNIHMIVLLLLGYGINVDTIIINLLRQGYINFPTDHKYFKEYKNALPFIRFHHKEKCPLPLSTTCATLITYDMETDILFIAHVESNIQFYINAFIQKYKNKADDILTFINGKLLSGDNIDCLIKNIYRYGKVYNEHNIQPRDIKMQTKSKPRDINNQIRDIDSQIRDINPQIRDINLHSTKNIKQDINKPNDCHTLLRVISDLSFPSYYTCINNMKNTKVPFIAPALYKEVVFASFGYDNYVQVYLWKILVYQKILFDIEIEIEESDLKTQEALEGYDIYLNIH</sequence>
<reference evidence="1" key="1">
    <citation type="journal article" date="2024" name="BMC Genomics">
        <title>Functional annotation of a divergent genome using sequence and structure-based similarity.</title>
        <authorList>
            <person name="Svedberg D."/>
            <person name="Winiger R.R."/>
            <person name="Berg A."/>
            <person name="Sharma H."/>
            <person name="Tellgren-Roth C."/>
            <person name="Debrunner-Vossbrinck B.A."/>
            <person name="Vossbrinck C.R."/>
            <person name="Barandun J."/>
        </authorList>
    </citation>
    <scope>NUCLEOTIDE SEQUENCE</scope>
    <source>
        <strain evidence="1">Illinois isolate</strain>
    </source>
</reference>
<dbReference type="GeneID" id="90540832"/>
<keyword evidence="2" id="KW-1185">Reference proteome</keyword>
<dbReference type="RefSeq" id="XP_065329169.1">
    <property type="nucleotide sequence ID" value="XM_065473097.1"/>
</dbReference>
<dbReference type="KEGG" id="vnx:VNE69_03236"/>
<dbReference type="Proteomes" id="UP001334084">
    <property type="component" value="Chromosome 3"/>
</dbReference>